<dbReference type="EMBL" id="CADCTD010000182">
    <property type="protein sequence ID" value="CAA9287226.1"/>
    <property type="molecule type" value="Genomic_DNA"/>
</dbReference>
<name>A0A6J4JTJ0_9PROT</name>
<proteinExistence type="predicted"/>
<evidence type="ECO:0000313" key="1">
    <source>
        <dbReference type="EMBL" id="CAA9287226.1"/>
    </source>
</evidence>
<dbReference type="AlphaFoldDB" id="A0A6J4JTJ0"/>
<reference evidence="1" key="1">
    <citation type="submission" date="2020-02" db="EMBL/GenBank/DDBJ databases">
        <authorList>
            <person name="Meier V. D."/>
        </authorList>
    </citation>
    <scope>NUCLEOTIDE SEQUENCE</scope>
    <source>
        <strain evidence="1">AVDCRST_MAG27</strain>
    </source>
</reference>
<accession>A0A6J4JTJ0</accession>
<organism evidence="1">
    <name type="scientific">uncultured Craurococcus sp</name>
    <dbReference type="NCBI Taxonomy" id="1135998"/>
    <lineage>
        <taxon>Bacteria</taxon>
        <taxon>Pseudomonadati</taxon>
        <taxon>Pseudomonadota</taxon>
        <taxon>Alphaproteobacteria</taxon>
        <taxon>Acetobacterales</taxon>
        <taxon>Acetobacteraceae</taxon>
        <taxon>Craurococcus</taxon>
        <taxon>environmental samples</taxon>
    </lineage>
</organism>
<gene>
    <name evidence="1" type="ORF">AVDCRST_MAG27-4353</name>
</gene>
<sequence>MADAERGPLCRAAHGCRRGCRGLARLPVAPACGSVERLASTG</sequence>
<protein>
    <submittedName>
        <fullName evidence="1">Uncharacterized protein</fullName>
    </submittedName>
</protein>